<dbReference type="GO" id="GO:0005506">
    <property type="term" value="F:iron ion binding"/>
    <property type="evidence" value="ECO:0007669"/>
    <property type="project" value="InterPro"/>
</dbReference>
<proteinExistence type="predicted"/>
<reference evidence="3 4" key="1">
    <citation type="submission" date="2023-10" db="EMBL/GenBank/DDBJ databases">
        <title>Genome-Wide Identification Analysis in wild type Solanum Pinnatisectum Reveals Some Genes Defensing Phytophthora Infestans.</title>
        <authorList>
            <person name="Sun C."/>
        </authorList>
    </citation>
    <scope>NUCLEOTIDE SEQUENCE [LARGE SCALE GENOMIC DNA]</scope>
    <source>
        <strain evidence="3">LQN</strain>
        <tissue evidence="3">Leaf</tissue>
    </source>
</reference>
<dbReference type="Gene3D" id="1.10.630.10">
    <property type="entry name" value="Cytochrome P450"/>
    <property type="match status" value="1"/>
</dbReference>
<dbReference type="GO" id="GO:0020037">
    <property type="term" value="F:heme binding"/>
    <property type="evidence" value="ECO:0007669"/>
    <property type="project" value="InterPro"/>
</dbReference>
<dbReference type="GO" id="GO:0004497">
    <property type="term" value="F:monooxygenase activity"/>
    <property type="evidence" value="ECO:0007669"/>
    <property type="project" value="InterPro"/>
</dbReference>
<name>A0AAV9MGR9_9SOLN</name>
<keyword evidence="2" id="KW-0408">Iron</keyword>
<keyword evidence="4" id="KW-1185">Reference proteome</keyword>
<evidence type="ECO:0008006" key="5">
    <source>
        <dbReference type="Google" id="ProtNLM"/>
    </source>
</evidence>
<dbReference type="InterPro" id="IPR036396">
    <property type="entry name" value="Cyt_P450_sf"/>
</dbReference>
<dbReference type="GO" id="GO:0016125">
    <property type="term" value="P:sterol metabolic process"/>
    <property type="evidence" value="ECO:0007669"/>
    <property type="project" value="TreeGrafter"/>
</dbReference>
<keyword evidence="1" id="KW-0479">Metal-binding</keyword>
<evidence type="ECO:0000313" key="3">
    <source>
        <dbReference type="EMBL" id="KAK4737246.1"/>
    </source>
</evidence>
<evidence type="ECO:0000313" key="4">
    <source>
        <dbReference type="Proteomes" id="UP001311915"/>
    </source>
</evidence>
<organism evidence="3 4">
    <name type="scientific">Solanum pinnatisectum</name>
    <name type="common">tansyleaf nightshade</name>
    <dbReference type="NCBI Taxonomy" id="50273"/>
    <lineage>
        <taxon>Eukaryota</taxon>
        <taxon>Viridiplantae</taxon>
        <taxon>Streptophyta</taxon>
        <taxon>Embryophyta</taxon>
        <taxon>Tracheophyta</taxon>
        <taxon>Spermatophyta</taxon>
        <taxon>Magnoliopsida</taxon>
        <taxon>eudicotyledons</taxon>
        <taxon>Gunneridae</taxon>
        <taxon>Pentapetalae</taxon>
        <taxon>asterids</taxon>
        <taxon>lamiids</taxon>
        <taxon>Solanales</taxon>
        <taxon>Solanaceae</taxon>
        <taxon>Solanoideae</taxon>
        <taxon>Solaneae</taxon>
        <taxon>Solanum</taxon>
    </lineage>
</organism>
<comment type="caution">
    <text evidence="3">The sequence shown here is derived from an EMBL/GenBank/DDBJ whole genome shotgun (WGS) entry which is preliminary data.</text>
</comment>
<dbReference type="SUPFAM" id="SSF48264">
    <property type="entry name" value="Cytochrome P450"/>
    <property type="match status" value="1"/>
</dbReference>
<gene>
    <name evidence="3" type="ORF">R3W88_000943</name>
</gene>
<dbReference type="Pfam" id="PF00067">
    <property type="entry name" value="p450"/>
    <property type="match status" value="1"/>
</dbReference>
<accession>A0AAV9MGR9</accession>
<dbReference type="PANTHER" id="PTHR24286:SF209">
    <property type="entry name" value="BETA-AMYRIN 28-OXIDASE-LIKE"/>
    <property type="match status" value="1"/>
</dbReference>
<dbReference type="EMBL" id="JAWPEI010000001">
    <property type="protein sequence ID" value="KAK4737246.1"/>
    <property type="molecule type" value="Genomic_DNA"/>
</dbReference>
<dbReference type="Proteomes" id="UP001311915">
    <property type="component" value="Unassembled WGS sequence"/>
</dbReference>
<dbReference type="PANTHER" id="PTHR24286">
    <property type="entry name" value="CYTOCHROME P450 26"/>
    <property type="match status" value="1"/>
</dbReference>
<dbReference type="InterPro" id="IPR001128">
    <property type="entry name" value="Cyt_P450"/>
</dbReference>
<evidence type="ECO:0000256" key="1">
    <source>
        <dbReference type="ARBA" id="ARBA00022723"/>
    </source>
</evidence>
<dbReference type="AlphaFoldDB" id="A0AAV9MGR9"/>
<protein>
    <recommendedName>
        <fullName evidence="5">Cytochrome P450</fullName>
    </recommendedName>
</protein>
<dbReference type="GO" id="GO:0016705">
    <property type="term" value="F:oxidoreductase activity, acting on paired donors, with incorporation or reduction of molecular oxygen"/>
    <property type="evidence" value="ECO:0007669"/>
    <property type="project" value="InterPro"/>
</dbReference>
<sequence length="278" mass="32097">MDKYESEVFKTSIMGAKMVVLCGPAANKFLFGNHNKLVTAWWPTSVKQLLGKSLTNSHGDEAKHLRNMLYYFVSPDAFSKIYIKTMELTTHHHVKNFWQGKKEVKVFPTVKLHTFDLACRLFMNLEDSNRISKLFNLFNIFLKGVISIALNIPGTKFYYAKRATKTIHEELVLIVKERREAIEHKLTDSPPQDLLSHLLLFSDENGKFMSELEVANDILMMIFVGHDSTTVTITLVMKYLAKLPHVYENVLQEQKEVALSKGGREYLNWDDIQKMTYT</sequence>
<evidence type="ECO:0000256" key="2">
    <source>
        <dbReference type="ARBA" id="ARBA00023004"/>
    </source>
</evidence>